<evidence type="ECO:0000313" key="11">
    <source>
        <dbReference type="EMBL" id="MTV81504.1"/>
    </source>
</evidence>
<evidence type="ECO:0000256" key="2">
    <source>
        <dbReference type="ARBA" id="ARBA00005086"/>
    </source>
</evidence>
<reference evidence="11 12" key="1">
    <citation type="submission" date="2019-11" db="EMBL/GenBank/DDBJ databases">
        <title>Lactobacillus sp. nov. CRM56-3, isolated from fermented tea leaves.</title>
        <authorList>
            <person name="Phuengjayaem S."/>
            <person name="Tanasupawat S."/>
        </authorList>
    </citation>
    <scope>NUCLEOTIDE SEQUENCE [LARGE SCALE GENOMIC DNA]</scope>
    <source>
        <strain evidence="11 12">CRM56-3</strain>
    </source>
</reference>
<dbReference type="SUPFAM" id="SSF51735">
    <property type="entry name" value="NAD(P)-binding Rossmann-fold domains"/>
    <property type="match status" value="1"/>
</dbReference>
<evidence type="ECO:0000256" key="5">
    <source>
        <dbReference type="ARBA" id="ARBA00023027"/>
    </source>
</evidence>
<dbReference type="PIRSF" id="PIRSF000105">
    <property type="entry name" value="HCDH"/>
    <property type="match status" value="1"/>
</dbReference>
<proteinExistence type="predicted"/>
<dbReference type="SUPFAM" id="SSF48179">
    <property type="entry name" value="6-phosphogluconate dehydrogenase C-terminal domain-like"/>
    <property type="match status" value="1"/>
</dbReference>
<feature type="domain" description="3-hydroxyacyl-CoA dehydrogenase NAD binding" evidence="10">
    <location>
        <begin position="4"/>
        <end position="215"/>
    </location>
</feature>
<dbReference type="PANTHER" id="PTHR43561">
    <property type="match status" value="1"/>
</dbReference>
<dbReference type="AlphaFoldDB" id="A0A7X2XTY2"/>
<dbReference type="Proteomes" id="UP000466388">
    <property type="component" value="Unassembled WGS sequence"/>
</dbReference>
<dbReference type="InterPro" id="IPR006176">
    <property type="entry name" value="3-OHacyl-CoA_DH_NAD-bd"/>
</dbReference>
<comment type="pathway">
    <text evidence="1">Lipid metabolism; fatty acid beta-oxidation.</text>
</comment>
<dbReference type="InterPro" id="IPR052242">
    <property type="entry name" value="Mito_3-hydroxyacyl-CoA_DH"/>
</dbReference>
<sequence>MIKNVTVAGSGVLGSQIAFQIAFKGFNVTVYDINDDVLAKAKTKMIGLEDTYQQEIAKNQQQFTDSAKGVKYNSNLLPHLNDSINALINKSIETAKTTPSRISYQADLANAVSNADLVIEAIPEREDIKQNFYEKLARVAPKKAIFTTNSSTLVPSQFAEYTGRPDRFLAMHFANEIWINNTAEVMGHAGTDPAVFNEIIQFAKDIGMLAIPVRKEQPGYILNSVLVPFLDAAEMLYLDGVGDPELIDKTWMKATGAPAGPFGILDIVGITTAYNIILNYAATTGNEKFTQLGDLLKTQMIDQGKLGVATGEGFYKYPNPAYKDANFLDE</sequence>
<protein>
    <submittedName>
        <fullName evidence="11">3-hydroxyacyl-CoA dehydrogenase</fullName>
        <ecNumber evidence="11">1.1.1.35</ecNumber>
    </submittedName>
</protein>
<evidence type="ECO:0000256" key="6">
    <source>
        <dbReference type="ARBA" id="ARBA00023098"/>
    </source>
</evidence>
<organism evidence="11 12">
    <name type="scientific">Secundilactobacillus folii</name>
    <dbReference type="NCBI Taxonomy" id="2678357"/>
    <lineage>
        <taxon>Bacteria</taxon>
        <taxon>Bacillati</taxon>
        <taxon>Bacillota</taxon>
        <taxon>Bacilli</taxon>
        <taxon>Lactobacillales</taxon>
        <taxon>Lactobacillaceae</taxon>
        <taxon>Secundilactobacillus</taxon>
    </lineage>
</organism>
<feature type="site" description="Important for catalytic activity" evidence="8">
    <location>
        <position position="172"/>
    </location>
</feature>
<dbReference type="InterPro" id="IPR013328">
    <property type="entry name" value="6PGD_dom2"/>
</dbReference>
<dbReference type="NCBIfam" id="NF006143">
    <property type="entry name" value="PRK08293.1"/>
    <property type="match status" value="1"/>
</dbReference>
<comment type="pathway">
    <text evidence="2">Lipid metabolism; butanoate metabolism.</text>
</comment>
<evidence type="ECO:0000256" key="7">
    <source>
        <dbReference type="ARBA" id="ARBA00049556"/>
    </source>
</evidence>
<keyword evidence="12" id="KW-1185">Reference proteome</keyword>
<evidence type="ECO:0000256" key="8">
    <source>
        <dbReference type="PIRSR" id="PIRSR000105-1"/>
    </source>
</evidence>
<dbReference type="Pfam" id="PF00725">
    <property type="entry name" value="3HCDH"/>
    <property type="match status" value="1"/>
</dbReference>
<feature type="domain" description="3-hydroxyacyl-CoA dehydrogenase C-terminal" evidence="9">
    <location>
        <begin position="219"/>
        <end position="317"/>
    </location>
</feature>
<accession>A0A7X2XTY2</accession>
<evidence type="ECO:0000259" key="10">
    <source>
        <dbReference type="Pfam" id="PF02737"/>
    </source>
</evidence>
<evidence type="ECO:0000259" key="9">
    <source>
        <dbReference type="Pfam" id="PF00725"/>
    </source>
</evidence>
<dbReference type="GO" id="GO:0003857">
    <property type="term" value="F:(3S)-3-hydroxyacyl-CoA dehydrogenase (NAD+) activity"/>
    <property type="evidence" value="ECO:0007669"/>
    <property type="project" value="UniProtKB-EC"/>
</dbReference>
<gene>
    <name evidence="11" type="ORF">GM612_02395</name>
</gene>
<evidence type="ECO:0000256" key="4">
    <source>
        <dbReference type="ARBA" id="ARBA00023002"/>
    </source>
</evidence>
<dbReference type="Gene3D" id="3.40.50.720">
    <property type="entry name" value="NAD(P)-binding Rossmann-like Domain"/>
    <property type="match status" value="1"/>
</dbReference>
<keyword evidence="4 11" id="KW-0560">Oxidoreductase</keyword>
<dbReference type="GO" id="GO:0070403">
    <property type="term" value="F:NAD+ binding"/>
    <property type="evidence" value="ECO:0007669"/>
    <property type="project" value="InterPro"/>
</dbReference>
<evidence type="ECO:0000256" key="3">
    <source>
        <dbReference type="ARBA" id="ARBA00022832"/>
    </source>
</evidence>
<dbReference type="PANTHER" id="PTHR43561:SF3">
    <property type="entry name" value="HYDROXYACYL-COENZYME A DEHYDROGENASE, MITOCHONDRIAL"/>
    <property type="match status" value="1"/>
</dbReference>
<dbReference type="GO" id="GO:0006635">
    <property type="term" value="P:fatty acid beta-oxidation"/>
    <property type="evidence" value="ECO:0007669"/>
    <property type="project" value="TreeGrafter"/>
</dbReference>
<comment type="catalytic activity">
    <reaction evidence="7">
        <text>a (3S)-3-hydroxyacyl-CoA + NAD(+) = a 3-oxoacyl-CoA + NADH + H(+)</text>
        <dbReference type="Rhea" id="RHEA:22432"/>
        <dbReference type="ChEBI" id="CHEBI:15378"/>
        <dbReference type="ChEBI" id="CHEBI:57318"/>
        <dbReference type="ChEBI" id="CHEBI:57540"/>
        <dbReference type="ChEBI" id="CHEBI:57945"/>
        <dbReference type="ChEBI" id="CHEBI:90726"/>
        <dbReference type="EC" id="1.1.1.35"/>
    </reaction>
</comment>
<dbReference type="InterPro" id="IPR008927">
    <property type="entry name" value="6-PGluconate_DH-like_C_sf"/>
</dbReference>
<dbReference type="Gene3D" id="1.10.1040.10">
    <property type="entry name" value="N-(1-d-carboxylethyl)-l-norvaline Dehydrogenase, domain 2"/>
    <property type="match status" value="1"/>
</dbReference>
<keyword evidence="3" id="KW-0276">Fatty acid metabolism</keyword>
<name>A0A7X2XTY2_9LACO</name>
<dbReference type="EC" id="1.1.1.35" evidence="11"/>
<keyword evidence="6" id="KW-0443">Lipid metabolism</keyword>
<keyword evidence="5" id="KW-0520">NAD</keyword>
<comment type="caution">
    <text evidence="11">The sequence shown here is derived from an EMBL/GenBank/DDBJ whole genome shotgun (WGS) entry which is preliminary data.</text>
</comment>
<dbReference type="InterPro" id="IPR036291">
    <property type="entry name" value="NAD(P)-bd_dom_sf"/>
</dbReference>
<dbReference type="RefSeq" id="WP_155430788.1">
    <property type="nucleotide sequence ID" value="NZ_WNJO01000002.1"/>
</dbReference>
<dbReference type="InterPro" id="IPR022694">
    <property type="entry name" value="3-OHacyl-CoA_DH"/>
</dbReference>
<evidence type="ECO:0000256" key="1">
    <source>
        <dbReference type="ARBA" id="ARBA00005005"/>
    </source>
</evidence>
<evidence type="ECO:0000313" key="12">
    <source>
        <dbReference type="Proteomes" id="UP000466388"/>
    </source>
</evidence>
<dbReference type="Pfam" id="PF02737">
    <property type="entry name" value="3HCDH_N"/>
    <property type="match status" value="1"/>
</dbReference>
<dbReference type="InterPro" id="IPR006108">
    <property type="entry name" value="3HC_DH_C"/>
</dbReference>
<dbReference type="EMBL" id="WNJO01000002">
    <property type="protein sequence ID" value="MTV81504.1"/>
    <property type="molecule type" value="Genomic_DNA"/>
</dbReference>